<feature type="compositionally biased region" description="Basic and acidic residues" evidence="1">
    <location>
        <begin position="145"/>
        <end position="155"/>
    </location>
</feature>
<accession>A0A484MMW0</accession>
<keyword evidence="3" id="KW-1185">Reference proteome</keyword>
<gene>
    <name evidence="2" type="ORF">CCAM_LOCUS32087</name>
</gene>
<dbReference type="AlphaFoldDB" id="A0A484MMW0"/>
<name>A0A484MMW0_9ASTE</name>
<feature type="region of interest" description="Disordered" evidence="1">
    <location>
        <begin position="137"/>
        <end position="165"/>
    </location>
</feature>
<proteinExistence type="predicted"/>
<protein>
    <submittedName>
        <fullName evidence="2">Uncharacterized protein</fullName>
    </submittedName>
</protein>
<evidence type="ECO:0000313" key="3">
    <source>
        <dbReference type="Proteomes" id="UP000595140"/>
    </source>
</evidence>
<dbReference type="Proteomes" id="UP000595140">
    <property type="component" value="Unassembled WGS sequence"/>
</dbReference>
<sequence length="233" mass="25535">MVSFQSLHFSIDPLGNLWNHSQACPSNVARKHRHLTCGVLKFSRRGQDIILLEKGVTSLKTAWRYGFWASSRFSKRSYILHNSIASLSSIAFRRSSEPILDVAEDSPLLSLSFSLKSPLRADRVSCSRSNVEVRGIFDAGSPNRSKADTRSKEDDSSSSSNLDSSSSILAFPLGLAAFFFWDRLTFFFFFPPEPAGQAFPPAGSPVASSTTTLRFGVKAANTSLNCSSVIPTL</sequence>
<organism evidence="2 3">
    <name type="scientific">Cuscuta campestris</name>
    <dbReference type="NCBI Taxonomy" id="132261"/>
    <lineage>
        <taxon>Eukaryota</taxon>
        <taxon>Viridiplantae</taxon>
        <taxon>Streptophyta</taxon>
        <taxon>Embryophyta</taxon>
        <taxon>Tracheophyta</taxon>
        <taxon>Spermatophyta</taxon>
        <taxon>Magnoliopsida</taxon>
        <taxon>eudicotyledons</taxon>
        <taxon>Gunneridae</taxon>
        <taxon>Pentapetalae</taxon>
        <taxon>asterids</taxon>
        <taxon>lamiids</taxon>
        <taxon>Solanales</taxon>
        <taxon>Convolvulaceae</taxon>
        <taxon>Cuscuteae</taxon>
        <taxon>Cuscuta</taxon>
        <taxon>Cuscuta subgen. Grammica</taxon>
        <taxon>Cuscuta sect. Cleistogrammica</taxon>
    </lineage>
</organism>
<evidence type="ECO:0000313" key="2">
    <source>
        <dbReference type="EMBL" id="VFQ90311.1"/>
    </source>
</evidence>
<dbReference type="EMBL" id="OOIL02004034">
    <property type="protein sequence ID" value="VFQ90311.1"/>
    <property type="molecule type" value="Genomic_DNA"/>
</dbReference>
<reference evidence="2 3" key="1">
    <citation type="submission" date="2018-04" db="EMBL/GenBank/DDBJ databases">
        <authorList>
            <person name="Vogel A."/>
        </authorList>
    </citation>
    <scope>NUCLEOTIDE SEQUENCE [LARGE SCALE GENOMIC DNA]</scope>
</reference>
<evidence type="ECO:0000256" key="1">
    <source>
        <dbReference type="SAM" id="MobiDB-lite"/>
    </source>
</evidence>